<organism evidence="7 8">
    <name type="scientific">Verrucosispora sioxanthis</name>
    <dbReference type="NCBI Taxonomy" id="2499994"/>
    <lineage>
        <taxon>Bacteria</taxon>
        <taxon>Bacillati</taxon>
        <taxon>Actinomycetota</taxon>
        <taxon>Actinomycetes</taxon>
        <taxon>Micromonosporales</taxon>
        <taxon>Micromonosporaceae</taxon>
        <taxon>Micromonospora</taxon>
    </lineage>
</organism>
<dbReference type="Pfam" id="PF02770">
    <property type="entry name" value="Acyl-CoA_dh_M"/>
    <property type="match status" value="1"/>
</dbReference>
<keyword evidence="8" id="KW-1185">Reference proteome</keyword>
<comment type="caution">
    <text evidence="7">The sequence shown here is derived from an EMBL/GenBank/DDBJ whole genome shotgun (WGS) entry which is preliminary data.</text>
</comment>
<evidence type="ECO:0000259" key="6">
    <source>
        <dbReference type="Pfam" id="PF02770"/>
    </source>
</evidence>
<sequence>MNELREAAASAGTDLLDERTRELADYCAAAAGRLRAIGMRLDQDPDVITEFLHEPEVRFPVQGMLPPEYRSVGEFPARLVEVSSTVLGQVVATEQVSYGDPNVLLASPGPSLSGGAVQALADEQQRKRYFGRLASSPTHTFFALTEPGKGSAATELETTLTPAPGGGWLLNGVKCYIGNGARAQLGVVFCRRAPGPWGIEAVLLDTSAPGFSGELLPTVGLRGARISRLRFQDVTVADEDVLGAQRSPSRRGLYGATYILYRFRPGIAAMAIGCAQAACDYLVTHRPTLPRRDRHRLDSILDRIAAVRHRTYAVASDIDAGVVDVAGIGAVKARAARVAEDATRLVAELLGPACLIEHPWVEKTYRDVRAFELMEGTTNLHAMSVFQRLLRDRAAPQPVTERAVDGAARH</sequence>
<dbReference type="InterPro" id="IPR006091">
    <property type="entry name" value="Acyl-CoA_Oxase/DH_mid-dom"/>
</dbReference>
<dbReference type="Pfam" id="PF00441">
    <property type="entry name" value="Acyl-CoA_dh_1"/>
    <property type="match status" value="1"/>
</dbReference>
<dbReference type="Gene3D" id="1.20.140.10">
    <property type="entry name" value="Butyryl-CoA Dehydrogenase, subunit A, domain 3"/>
    <property type="match status" value="1"/>
</dbReference>
<dbReference type="PANTHER" id="PTHR43884">
    <property type="entry name" value="ACYL-COA DEHYDROGENASE"/>
    <property type="match status" value="1"/>
</dbReference>
<dbReference type="InterPro" id="IPR009075">
    <property type="entry name" value="AcylCo_DH/oxidase_C"/>
</dbReference>
<proteinExistence type="inferred from homology"/>
<evidence type="ECO:0000256" key="4">
    <source>
        <dbReference type="RuleBase" id="RU362125"/>
    </source>
</evidence>
<evidence type="ECO:0000256" key="2">
    <source>
        <dbReference type="ARBA" id="ARBA00022630"/>
    </source>
</evidence>
<dbReference type="Gene3D" id="2.40.110.10">
    <property type="entry name" value="Butyryl-CoA Dehydrogenase, subunit A, domain 2"/>
    <property type="match status" value="1"/>
</dbReference>
<dbReference type="CDD" id="cd00567">
    <property type="entry name" value="ACAD"/>
    <property type="match status" value="1"/>
</dbReference>
<evidence type="ECO:0000313" key="7">
    <source>
        <dbReference type="EMBL" id="NGM14109.1"/>
    </source>
</evidence>
<dbReference type="RefSeq" id="WP_164448023.1">
    <property type="nucleotide sequence ID" value="NZ_SAIY01000005.1"/>
</dbReference>
<keyword evidence="4" id="KW-0560">Oxidoreductase</keyword>
<evidence type="ECO:0000313" key="8">
    <source>
        <dbReference type="Proteomes" id="UP000478148"/>
    </source>
</evidence>
<dbReference type="AlphaFoldDB" id="A0A6M1L0L3"/>
<keyword evidence="2 4" id="KW-0285">Flavoprotein</keyword>
<dbReference type="SUPFAM" id="SSF47203">
    <property type="entry name" value="Acyl-CoA dehydrogenase C-terminal domain-like"/>
    <property type="match status" value="1"/>
</dbReference>
<name>A0A6M1L0L3_9ACTN</name>
<dbReference type="InterPro" id="IPR036250">
    <property type="entry name" value="AcylCo_DH-like_C"/>
</dbReference>
<evidence type="ECO:0000256" key="3">
    <source>
        <dbReference type="ARBA" id="ARBA00022827"/>
    </source>
</evidence>
<dbReference type="InterPro" id="IPR046373">
    <property type="entry name" value="Acyl-CoA_Oxase/DH_mid-dom_sf"/>
</dbReference>
<comment type="cofactor">
    <cofactor evidence="4">
        <name>FAD</name>
        <dbReference type="ChEBI" id="CHEBI:57692"/>
    </cofactor>
</comment>
<dbReference type="EMBL" id="SAIY01000005">
    <property type="protein sequence ID" value="NGM14109.1"/>
    <property type="molecule type" value="Genomic_DNA"/>
</dbReference>
<accession>A0A6M1L0L3</accession>
<feature type="domain" description="Acyl-CoA dehydrogenase/oxidase C-terminal" evidence="5">
    <location>
        <begin position="251"/>
        <end position="389"/>
    </location>
</feature>
<dbReference type="Proteomes" id="UP000478148">
    <property type="component" value="Unassembled WGS sequence"/>
</dbReference>
<evidence type="ECO:0000256" key="1">
    <source>
        <dbReference type="ARBA" id="ARBA00009347"/>
    </source>
</evidence>
<reference evidence="7 8" key="1">
    <citation type="submission" date="2020-02" db="EMBL/GenBank/DDBJ databases">
        <title>Draft Genome Sequence of Verrucosispora sp. Strain CWR15, Isolated from Gulf of Mexico Sponge.</title>
        <authorList>
            <person name="Kennedy S.J."/>
            <person name="Cella E."/>
            <person name="Azarian T."/>
            <person name="Baker B.J."/>
            <person name="Shaw L.N."/>
        </authorList>
    </citation>
    <scope>NUCLEOTIDE SEQUENCE [LARGE SCALE GENOMIC DNA]</scope>
    <source>
        <strain evidence="7 8">CWR15</strain>
    </source>
</reference>
<protein>
    <submittedName>
        <fullName evidence="7">Acyl-CoA/acyl-ACP dehydrogenase</fullName>
    </submittedName>
</protein>
<dbReference type="SUPFAM" id="SSF56645">
    <property type="entry name" value="Acyl-CoA dehydrogenase NM domain-like"/>
    <property type="match status" value="1"/>
</dbReference>
<dbReference type="InterPro" id="IPR009100">
    <property type="entry name" value="AcylCoA_DH/oxidase_NM_dom_sf"/>
</dbReference>
<feature type="domain" description="Acyl-CoA oxidase/dehydrogenase middle" evidence="6">
    <location>
        <begin position="142"/>
        <end position="234"/>
    </location>
</feature>
<evidence type="ECO:0000259" key="5">
    <source>
        <dbReference type="Pfam" id="PF00441"/>
    </source>
</evidence>
<keyword evidence="3 4" id="KW-0274">FAD</keyword>
<comment type="similarity">
    <text evidence="1 4">Belongs to the acyl-CoA dehydrogenase family.</text>
</comment>
<dbReference type="GO" id="GO:0003995">
    <property type="term" value="F:acyl-CoA dehydrogenase activity"/>
    <property type="evidence" value="ECO:0007669"/>
    <property type="project" value="TreeGrafter"/>
</dbReference>
<dbReference type="PANTHER" id="PTHR43884:SF12">
    <property type="entry name" value="ISOVALERYL-COA DEHYDROGENASE, MITOCHONDRIAL-RELATED"/>
    <property type="match status" value="1"/>
</dbReference>
<gene>
    <name evidence="7" type="ORF">ENC19_16210</name>
</gene>